<dbReference type="Proteomes" id="UP001476798">
    <property type="component" value="Unassembled WGS sequence"/>
</dbReference>
<gene>
    <name evidence="1" type="ORF">GOODEAATRI_024846</name>
</gene>
<reference evidence="1 2" key="1">
    <citation type="submission" date="2021-06" db="EMBL/GenBank/DDBJ databases">
        <authorList>
            <person name="Palmer J.M."/>
        </authorList>
    </citation>
    <scope>NUCLEOTIDE SEQUENCE [LARGE SCALE GENOMIC DNA]</scope>
    <source>
        <strain evidence="1 2">GA_2019</strain>
        <tissue evidence="1">Muscle</tissue>
    </source>
</reference>
<proteinExistence type="predicted"/>
<sequence length="76" mass="8729">DSAGDLVLANEEQQVIDLDENRNHPGTSECINIKSSCYRNYTNLFDPIVIHHREDDEDLTHKKMKDLPPEEPVLVI</sequence>
<comment type="caution">
    <text evidence="1">The sequence shown here is derived from an EMBL/GenBank/DDBJ whole genome shotgun (WGS) entry which is preliminary data.</text>
</comment>
<protein>
    <submittedName>
        <fullName evidence="1">Uncharacterized protein</fullName>
    </submittedName>
</protein>
<evidence type="ECO:0000313" key="2">
    <source>
        <dbReference type="Proteomes" id="UP001476798"/>
    </source>
</evidence>
<organism evidence="1 2">
    <name type="scientific">Goodea atripinnis</name>
    <dbReference type="NCBI Taxonomy" id="208336"/>
    <lineage>
        <taxon>Eukaryota</taxon>
        <taxon>Metazoa</taxon>
        <taxon>Chordata</taxon>
        <taxon>Craniata</taxon>
        <taxon>Vertebrata</taxon>
        <taxon>Euteleostomi</taxon>
        <taxon>Actinopterygii</taxon>
        <taxon>Neopterygii</taxon>
        <taxon>Teleostei</taxon>
        <taxon>Neoteleostei</taxon>
        <taxon>Acanthomorphata</taxon>
        <taxon>Ovalentaria</taxon>
        <taxon>Atherinomorphae</taxon>
        <taxon>Cyprinodontiformes</taxon>
        <taxon>Goodeidae</taxon>
        <taxon>Goodea</taxon>
    </lineage>
</organism>
<feature type="non-terminal residue" evidence="1">
    <location>
        <position position="1"/>
    </location>
</feature>
<dbReference type="EMBL" id="JAHRIO010002840">
    <property type="protein sequence ID" value="MEQ2159616.1"/>
    <property type="molecule type" value="Genomic_DNA"/>
</dbReference>
<name>A0ABV0MKI6_9TELE</name>
<accession>A0ABV0MKI6</accession>
<keyword evidence="2" id="KW-1185">Reference proteome</keyword>
<evidence type="ECO:0000313" key="1">
    <source>
        <dbReference type="EMBL" id="MEQ2159616.1"/>
    </source>
</evidence>